<evidence type="ECO:0000256" key="6">
    <source>
        <dbReference type="ARBA" id="ARBA00022989"/>
    </source>
</evidence>
<reference evidence="14 15" key="1">
    <citation type="journal article" date="2013" name="PLoS ONE">
        <title>Genomic analysis of Melioribacter roseus, facultatively anaerobic organotrophic bacterium representing a novel deep lineage within Bacteriodetes/Chlorobi group.</title>
        <authorList>
            <person name="Kadnikov V.V."/>
            <person name="Mardanov A.V."/>
            <person name="Podosokorskaya O.A."/>
            <person name="Gavrilov S.N."/>
            <person name="Kublanov I.V."/>
            <person name="Beletsky A.V."/>
            <person name="Bonch-Osmolovskaya E.A."/>
            <person name="Ravin N.V."/>
        </authorList>
    </citation>
    <scope>NUCLEOTIDE SEQUENCE [LARGE SCALE GENOMIC DNA]</scope>
    <source>
        <strain evidence="15">JCM 17771 / P3M-2</strain>
    </source>
</reference>
<dbReference type="InterPro" id="IPR023408">
    <property type="entry name" value="MscS_beta-dom_sf"/>
</dbReference>
<feature type="transmembrane region" description="Helical" evidence="11">
    <location>
        <begin position="20"/>
        <end position="43"/>
    </location>
</feature>
<dbReference type="KEGG" id="mro:MROS_1601"/>
<keyword evidence="3" id="KW-1003">Cell membrane</keyword>
<dbReference type="InterPro" id="IPR030192">
    <property type="entry name" value="YbdG"/>
</dbReference>
<dbReference type="GO" id="GO:0071470">
    <property type="term" value="P:cellular response to osmotic stress"/>
    <property type="evidence" value="ECO:0007669"/>
    <property type="project" value="InterPro"/>
</dbReference>
<dbReference type="Proteomes" id="UP000009011">
    <property type="component" value="Chromosome"/>
</dbReference>
<dbReference type="GO" id="GO:0008381">
    <property type="term" value="F:mechanosensitive monoatomic ion channel activity"/>
    <property type="evidence" value="ECO:0007669"/>
    <property type="project" value="InterPro"/>
</dbReference>
<keyword evidence="4" id="KW-0997">Cell inner membrane</keyword>
<feature type="transmembrane region" description="Helical" evidence="11">
    <location>
        <begin position="131"/>
        <end position="151"/>
    </location>
</feature>
<feature type="domain" description="Mechanosensitive ion channel MscS" evidence="12">
    <location>
        <begin position="176"/>
        <end position="244"/>
    </location>
</feature>
<dbReference type="HOGENOM" id="CLU_045354_1_0_10"/>
<evidence type="ECO:0000256" key="4">
    <source>
        <dbReference type="ARBA" id="ARBA00022519"/>
    </source>
</evidence>
<dbReference type="Gene3D" id="2.30.30.60">
    <property type="match status" value="1"/>
</dbReference>
<evidence type="ECO:0000256" key="3">
    <source>
        <dbReference type="ARBA" id="ARBA00022475"/>
    </source>
</evidence>
<gene>
    <name evidence="14" type="ordered locus">MROS_1601</name>
</gene>
<sequence length="409" mass="47161">MKDSIEKLMEEYPIVAENIKFLGILLLAVIAYFLTKNILLRLIKKFVRHTKTELDDILLHDRVLKNVSYIAPLIIIKLFAYTIPSIENFIHVVINALIVLLIIFTISGFLTGFTEVLSRMEKFKEKPVKGYIQVVKIIVYIFGGVIFISTLLGESPWALLGGLSALTAVLVLVFRDTILSFVASVQISSYDLVKVGDWIEVPKYGADGDVIDISLNVIKIQNWDKTITVIPTYKLIEDSFKNWRGMTLSGGRRIKRSVYIDQSSIKFCTEEMIAKFERIQLLKDYIKNKREEIKKYNEERNIDDSVLVNGRRMTNVGTFRAYLKEYLLQREDINKDMTFLVRHLPPGPQGLPIEIYVFTKTTNWNEYEEIQSNIFDHILAVIPQFELRVFQNPTGHDIKEAVNSLKELK</sequence>
<evidence type="ECO:0000256" key="11">
    <source>
        <dbReference type="SAM" id="Phobius"/>
    </source>
</evidence>
<dbReference type="PANTHER" id="PTHR30414">
    <property type="entry name" value="MINICONDUCTANCE MECHANOSENSITIVE CHANNEL YBDG"/>
    <property type="match status" value="1"/>
</dbReference>
<protein>
    <recommendedName>
        <fullName evidence="9">Mechanosensing system component YbdG</fullName>
    </recommendedName>
    <alternativeName>
        <fullName evidence="10">Mechanosensitive channel homolog YbdG</fullName>
    </alternativeName>
</protein>
<keyword evidence="8 11" id="KW-0472">Membrane</keyword>
<keyword evidence="7" id="KW-0346">Stress response</keyword>
<dbReference type="InterPro" id="IPR049278">
    <property type="entry name" value="MS_channel_C"/>
</dbReference>
<dbReference type="RefSeq" id="WP_014856269.1">
    <property type="nucleotide sequence ID" value="NC_018178.1"/>
</dbReference>
<feature type="transmembrane region" description="Helical" evidence="11">
    <location>
        <begin position="157"/>
        <end position="174"/>
    </location>
</feature>
<dbReference type="AlphaFoldDB" id="I6Z6P5"/>
<dbReference type="STRING" id="1191523.MROS_1601"/>
<dbReference type="SUPFAM" id="SSF50182">
    <property type="entry name" value="Sm-like ribonucleoproteins"/>
    <property type="match status" value="1"/>
</dbReference>
<dbReference type="Pfam" id="PF21082">
    <property type="entry name" value="MS_channel_3rd"/>
    <property type="match status" value="1"/>
</dbReference>
<dbReference type="GO" id="GO:0005886">
    <property type="term" value="C:plasma membrane"/>
    <property type="evidence" value="ECO:0007669"/>
    <property type="project" value="UniProtKB-SubCell"/>
</dbReference>
<evidence type="ECO:0000259" key="13">
    <source>
        <dbReference type="Pfam" id="PF21082"/>
    </source>
</evidence>
<accession>I6Z6P5</accession>
<evidence type="ECO:0000256" key="10">
    <source>
        <dbReference type="ARBA" id="ARBA00093659"/>
    </source>
</evidence>
<dbReference type="FunFam" id="2.30.30.60:FF:000002">
    <property type="entry name" value="Mechanosensitive ion channel family protein"/>
    <property type="match status" value="1"/>
</dbReference>
<dbReference type="EMBL" id="CP003557">
    <property type="protein sequence ID" value="AFN74835.1"/>
    <property type="molecule type" value="Genomic_DNA"/>
</dbReference>
<feature type="transmembrane region" description="Helical" evidence="11">
    <location>
        <begin position="89"/>
        <end position="110"/>
    </location>
</feature>
<evidence type="ECO:0000259" key="12">
    <source>
        <dbReference type="Pfam" id="PF00924"/>
    </source>
</evidence>
<dbReference type="OrthoDB" id="9775207at2"/>
<evidence type="ECO:0000256" key="1">
    <source>
        <dbReference type="ARBA" id="ARBA00004429"/>
    </source>
</evidence>
<keyword evidence="6 11" id="KW-1133">Transmembrane helix</keyword>
<keyword evidence="15" id="KW-1185">Reference proteome</keyword>
<feature type="domain" description="Mechanosensitive ion channel MscS C-terminal" evidence="13">
    <location>
        <begin position="323"/>
        <end position="381"/>
    </location>
</feature>
<proteinExistence type="inferred from homology"/>
<evidence type="ECO:0000256" key="5">
    <source>
        <dbReference type="ARBA" id="ARBA00022692"/>
    </source>
</evidence>
<evidence type="ECO:0000256" key="9">
    <source>
        <dbReference type="ARBA" id="ARBA00093630"/>
    </source>
</evidence>
<dbReference type="PANTHER" id="PTHR30414:SF0">
    <property type="entry name" value="MINICONDUCTANCE MECHANOSENSITIVE CHANNEL YBDG"/>
    <property type="match status" value="1"/>
</dbReference>
<evidence type="ECO:0000256" key="2">
    <source>
        <dbReference type="ARBA" id="ARBA00008017"/>
    </source>
</evidence>
<evidence type="ECO:0000256" key="7">
    <source>
        <dbReference type="ARBA" id="ARBA00023016"/>
    </source>
</evidence>
<evidence type="ECO:0000313" key="15">
    <source>
        <dbReference type="Proteomes" id="UP000009011"/>
    </source>
</evidence>
<dbReference type="Pfam" id="PF00924">
    <property type="entry name" value="MS_channel_2nd"/>
    <property type="match status" value="1"/>
</dbReference>
<dbReference type="eggNOG" id="COG0668">
    <property type="taxonomic scope" value="Bacteria"/>
</dbReference>
<dbReference type="PATRIC" id="fig|1191523.3.peg.1699"/>
<evidence type="ECO:0000313" key="14">
    <source>
        <dbReference type="EMBL" id="AFN74835.1"/>
    </source>
</evidence>
<dbReference type="InterPro" id="IPR010920">
    <property type="entry name" value="LSM_dom_sf"/>
</dbReference>
<evidence type="ECO:0000256" key="8">
    <source>
        <dbReference type="ARBA" id="ARBA00023136"/>
    </source>
</evidence>
<name>I6Z6P5_MELRP</name>
<comment type="similarity">
    <text evidence="2">Belongs to the MscS (TC 1.A.23) family.</text>
</comment>
<organism evidence="14 15">
    <name type="scientific">Melioribacter roseus (strain DSM 23840 / JCM 17771 / VKM B-2668 / P3M-2)</name>
    <dbReference type="NCBI Taxonomy" id="1191523"/>
    <lineage>
        <taxon>Bacteria</taxon>
        <taxon>Pseudomonadati</taxon>
        <taxon>Ignavibacteriota</taxon>
        <taxon>Ignavibacteria</taxon>
        <taxon>Ignavibacteriales</taxon>
        <taxon>Melioribacteraceae</taxon>
        <taxon>Melioribacter</taxon>
    </lineage>
</organism>
<dbReference type="InterPro" id="IPR006685">
    <property type="entry name" value="MscS_channel_2nd"/>
</dbReference>
<comment type="subcellular location">
    <subcellularLocation>
        <location evidence="1">Cell inner membrane</location>
        <topology evidence="1">Multi-pass membrane protein</topology>
    </subcellularLocation>
</comment>
<keyword evidence="5 11" id="KW-0812">Transmembrane</keyword>